<keyword evidence="15" id="KW-1185">Reference proteome</keyword>
<dbReference type="Proteomes" id="UP000655994">
    <property type="component" value="Unassembled WGS sequence"/>
</dbReference>
<comment type="function">
    <text evidence="8">Involved in the biosynthesis of the chorismate, which leads to the biosynthesis of aromatic amino acids. Catalyzes the reversible NADPH linked reduction of 3-dehydroshikimate (DHSA) to yield shikimate (SA).</text>
</comment>
<dbReference type="InterPro" id="IPR022893">
    <property type="entry name" value="Shikimate_DH_fam"/>
</dbReference>
<dbReference type="GO" id="GO:0009423">
    <property type="term" value="P:chorismate biosynthetic process"/>
    <property type="evidence" value="ECO:0007669"/>
    <property type="project" value="UniProtKB-UniRule"/>
</dbReference>
<evidence type="ECO:0000256" key="5">
    <source>
        <dbReference type="ARBA" id="ARBA00023002"/>
    </source>
</evidence>
<dbReference type="Pfam" id="PF08501">
    <property type="entry name" value="Shikimate_dh_N"/>
    <property type="match status" value="1"/>
</dbReference>
<dbReference type="PANTHER" id="PTHR21089:SF1">
    <property type="entry name" value="BIFUNCTIONAL 3-DEHYDROQUINATE DEHYDRATASE_SHIKIMATE DEHYDROGENASE, CHLOROPLASTIC"/>
    <property type="match status" value="1"/>
</dbReference>
<dbReference type="PANTHER" id="PTHR21089">
    <property type="entry name" value="SHIKIMATE DEHYDROGENASE"/>
    <property type="match status" value="1"/>
</dbReference>
<sequence length="279" mass="30410">MKPVIHLGVFGNPIEHSLSPRIHSLFAKAQQHPVEYRRYLSTPGRFSRNIAQFFRSGGKGLNVTLPFKQQAAELATELTKRAQEAGAVNTLVAMGNGQLLGDNTDGEGLIKDLEEKGFKVSERSLVVFGSGGSARGILPLLLQQQPRRIYLVNRTVDKALMLKSQLENLGVLAADRIQVLASALEINEPIDLMVNATSSSLMGQRLALPPQLAEGASGYDLMYSDEPTLFMQQLSQAGCENVSDGLGMLVEQAASSYQLWMGGERPDTAFVMAHLRDRS</sequence>
<dbReference type="NCBIfam" id="TIGR00507">
    <property type="entry name" value="aroE"/>
    <property type="match status" value="1"/>
</dbReference>
<evidence type="ECO:0000256" key="3">
    <source>
        <dbReference type="ARBA" id="ARBA00022605"/>
    </source>
</evidence>
<feature type="binding site" evidence="8">
    <location>
        <position position="105"/>
    </location>
    <ligand>
        <name>shikimate</name>
        <dbReference type="ChEBI" id="CHEBI:36208"/>
    </ligand>
</feature>
<evidence type="ECO:0000256" key="1">
    <source>
        <dbReference type="ARBA" id="ARBA00004871"/>
    </source>
</evidence>
<comment type="caution">
    <text evidence="13">The sequence shown here is derived from an EMBL/GenBank/DDBJ whole genome shotgun (WGS) entry which is preliminary data.</text>
</comment>
<dbReference type="GO" id="GO:0005829">
    <property type="term" value="C:cytosol"/>
    <property type="evidence" value="ECO:0007669"/>
    <property type="project" value="TreeGrafter"/>
</dbReference>
<dbReference type="InterPro" id="IPR046346">
    <property type="entry name" value="Aminoacid_DH-like_N_sf"/>
</dbReference>
<dbReference type="InterPro" id="IPR011342">
    <property type="entry name" value="Shikimate_DH"/>
</dbReference>
<feature type="binding site" evidence="8">
    <location>
        <begin position="153"/>
        <end position="158"/>
    </location>
    <ligand>
        <name>NADP(+)</name>
        <dbReference type="ChEBI" id="CHEBI:58349"/>
    </ligand>
</feature>
<feature type="binding site" evidence="8">
    <location>
        <position position="245"/>
    </location>
    <ligand>
        <name>NADP(+)</name>
        <dbReference type="ChEBI" id="CHEBI:58349"/>
    </ligand>
</feature>
<accession>A0A8I1G9U0</accession>
<dbReference type="EMBL" id="JAEMOS010000011">
    <property type="protein sequence ID" value="MBJ7266146.1"/>
    <property type="molecule type" value="Genomic_DNA"/>
</dbReference>
<feature type="active site" description="Proton acceptor" evidence="8">
    <location>
        <position position="68"/>
    </location>
</feature>
<dbReference type="NCBIfam" id="NF001310">
    <property type="entry name" value="PRK00258.1-2"/>
    <property type="match status" value="1"/>
</dbReference>
<evidence type="ECO:0000313" key="14">
    <source>
        <dbReference type="Proteomes" id="UP000621390"/>
    </source>
</evidence>
<protein>
    <recommendedName>
        <fullName evidence="2 8">Shikimate dehydrogenase (NADP(+))</fullName>
        <shortName evidence="8">SDH</shortName>
        <ecNumber evidence="2 8">1.1.1.25</ecNumber>
    </recommendedName>
</protein>
<feature type="binding site" evidence="8">
    <location>
        <begin position="17"/>
        <end position="19"/>
    </location>
    <ligand>
        <name>shikimate</name>
        <dbReference type="ChEBI" id="CHEBI:36208"/>
    </ligand>
</feature>
<keyword evidence="4 8" id="KW-0521">NADP</keyword>
<feature type="binding site" evidence="8">
    <location>
        <position position="252"/>
    </location>
    <ligand>
        <name>shikimate</name>
        <dbReference type="ChEBI" id="CHEBI:36208"/>
    </ligand>
</feature>
<evidence type="ECO:0000259" key="10">
    <source>
        <dbReference type="Pfam" id="PF08501"/>
    </source>
</evidence>
<feature type="domain" description="SDH C-terminal" evidence="11">
    <location>
        <begin position="245"/>
        <end position="276"/>
    </location>
</feature>
<keyword evidence="6 8" id="KW-0057">Aromatic amino acid biosynthesis</keyword>
<dbReference type="InterPro" id="IPR013708">
    <property type="entry name" value="Shikimate_DH-bd_N"/>
</dbReference>
<evidence type="ECO:0000256" key="6">
    <source>
        <dbReference type="ARBA" id="ARBA00023141"/>
    </source>
</evidence>
<dbReference type="SUPFAM" id="SSF53223">
    <property type="entry name" value="Aminoacid dehydrogenase-like, N-terminal domain"/>
    <property type="match status" value="1"/>
</dbReference>
<dbReference type="EMBL" id="JAEMOP010000009">
    <property type="protein sequence ID" value="MBJ7316285.1"/>
    <property type="molecule type" value="Genomic_DNA"/>
</dbReference>
<feature type="binding site" evidence="8">
    <location>
        <position position="223"/>
    </location>
    <ligand>
        <name>shikimate</name>
        <dbReference type="ChEBI" id="CHEBI:36208"/>
    </ligand>
</feature>
<dbReference type="UniPathway" id="UPA00053">
    <property type="reaction ID" value="UER00087"/>
</dbReference>
<dbReference type="AlphaFoldDB" id="A0A8I1G9U0"/>
<dbReference type="EC" id="1.1.1.25" evidence="2 8"/>
<evidence type="ECO:0000313" key="12">
    <source>
        <dbReference type="EMBL" id="MBJ7266146.1"/>
    </source>
</evidence>
<evidence type="ECO:0000256" key="2">
    <source>
        <dbReference type="ARBA" id="ARBA00012962"/>
    </source>
</evidence>
<dbReference type="Pfam" id="PF01488">
    <property type="entry name" value="Shikimate_DH"/>
    <property type="match status" value="1"/>
</dbReference>
<keyword evidence="3 8" id="KW-0028">Amino-acid biosynthesis</keyword>
<dbReference type="GO" id="GO:0008652">
    <property type="term" value="P:amino acid biosynthetic process"/>
    <property type="evidence" value="ECO:0007669"/>
    <property type="project" value="UniProtKB-KW"/>
</dbReference>
<comment type="similarity">
    <text evidence="8">Belongs to the shikimate dehydrogenase family.</text>
</comment>
<evidence type="ECO:0000256" key="7">
    <source>
        <dbReference type="ARBA" id="ARBA00049442"/>
    </source>
</evidence>
<dbReference type="Proteomes" id="UP000621390">
    <property type="component" value="Unassembled WGS sequence"/>
</dbReference>
<dbReference type="Gene3D" id="3.40.50.10860">
    <property type="entry name" value="Leucine Dehydrogenase, chain A, domain 1"/>
    <property type="match status" value="1"/>
</dbReference>
<dbReference type="GO" id="GO:0009073">
    <property type="term" value="P:aromatic amino acid family biosynthetic process"/>
    <property type="evidence" value="ECO:0007669"/>
    <property type="project" value="UniProtKB-KW"/>
</dbReference>
<feature type="binding site" evidence="8">
    <location>
        <position position="64"/>
    </location>
    <ligand>
        <name>shikimate</name>
        <dbReference type="ChEBI" id="CHEBI:36208"/>
    </ligand>
</feature>
<evidence type="ECO:0000313" key="15">
    <source>
        <dbReference type="Proteomes" id="UP000655994"/>
    </source>
</evidence>
<dbReference type="InterPro" id="IPR041121">
    <property type="entry name" value="SDH_C"/>
</dbReference>
<evidence type="ECO:0000259" key="9">
    <source>
        <dbReference type="Pfam" id="PF01488"/>
    </source>
</evidence>
<feature type="binding site" evidence="8">
    <location>
        <begin position="129"/>
        <end position="133"/>
    </location>
    <ligand>
        <name>NADP(+)</name>
        <dbReference type="ChEBI" id="CHEBI:58349"/>
    </ligand>
</feature>
<feature type="binding site" evidence="8">
    <location>
        <position position="221"/>
    </location>
    <ligand>
        <name>NADP(+)</name>
        <dbReference type="ChEBI" id="CHEBI:58349"/>
    </ligand>
</feature>
<evidence type="ECO:0000256" key="4">
    <source>
        <dbReference type="ARBA" id="ARBA00022857"/>
    </source>
</evidence>
<dbReference type="GO" id="GO:0050661">
    <property type="term" value="F:NADP binding"/>
    <property type="evidence" value="ECO:0007669"/>
    <property type="project" value="InterPro"/>
</dbReference>
<dbReference type="InterPro" id="IPR036291">
    <property type="entry name" value="NAD(P)-bd_dom_sf"/>
</dbReference>
<feature type="domain" description="Quinate/shikimate 5-dehydrogenase/glutamyl-tRNA reductase" evidence="9">
    <location>
        <begin position="117"/>
        <end position="200"/>
    </location>
</feature>
<name>A0A8I1G9U0_9GAMM</name>
<dbReference type="Gene3D" id="3.40.50.720">
    <property type="entry name" value="NAD(P)-binding Rossmann-like Domain"/>
    <property type="match status" value="1"/>
</dbReference>
<comment type="caution">
    <text evidence="8">Lacks conserved residue(s) required for the propagation of feature annotation.</text>
</comment>
<dbReference type="Pfam" id="PF18317">
    <property type="entry name" value="SDH_C"/>
    <property type="match status" value="1"/>
</dbReference>
<dbReference type="GO" id="GO:0019632">
    <property type="term" value="P:shikimate metabolic process"/>
    <property type="evidence" value="ECO:0007669"/>
    <property type="project" value="InterPro"/>
</dbReference>
<organism evidence="13 14">
    <name type="scientific">Idiomarina abyssalis</name>
    <dbReference type="NCBI Taxonomy" id="86102"/>
    <lineage>
        <taxon>Bacteria</taxon>
        <taxon>Pseudomonadati</taxon>
        <taxon>Pseudomonadota</taxon>
        <taxon>Gammaproteobacteria</taxon>
        <taxon>Alteromonadales</taxon>
        <taxon>Idiomarinaceae</taxon>
        <taxon>Idiomarina</taxon>
    </lineage>
</organism>
<evidence type="ECO:0000259" key="11">
    <source>
        <dbReference type="Pfam" id="PF18317"/>
    </source>
</evidence>
<dbReference type="GO" id="GO:0004764">
    <property type="term" value="F:shikimate 3-dehydrogenase (NADP+) activity"/>
    <property type="evidence" value="ECO:0007669"/>
    <property type="project" value="UniProtKB-UniRule"/>
</dbReference>
<comment type="pathway">
    <text evidence="1 8">Metabolic intermediate biosynthesis; chorismate biosynthesis; chorismate from D-erythrose 4-phosphate and phosphoenolpyruvate: step 4/7.</text>
</comment>
<comment type="catalytic activity">
    <reaction evidence="7 8">
        <text>shikimate + NADP(+) = 3-dehydroshikimate + NADPH + H(+)</text>
        <dbReference type="Rhea" id="RHEA:17737"/>
        <dbReference type="ChEBI" id="CHEBI:15378"/>
        <dbReference type="ChEBI" id="CHEBI:16630"/>
        <dbReference type="ChEBI" id="CHEBI:36208"/>
        <dbReference type="ChEBI" id="CHEBI:57783"/>
        <dbReference type="ChEBI" id="CHEBI:58349"/>
        <dbReference type="EC" id="1.1.1.25"/>
    </reaction>
</comment>
<evidence type="ECO:0000313" key="13">
    <source>
        <dbReference type="EMBL" id="MBJ7316285.1"/>
    </source>
</evidence>
<dbReference type="HAMAP" id="MF_00222">
    <property type="entry name" value="Shikimate_DH_AroE"/>
    <property type="match status" value="1"/>
</dbReference>
<reference evidence="13 15" key="1">
    <citation type="submission" date="2020-09" db="EMBL/GenBank/DDBJ databases">
        <title>Draft Genomes of Bacterial Isolates from North Pond Shallow Sediments.</title>
        <authorList>
            <person name="Kiel Reese B."/>
            <person name="Mullis M."/>
            <person name="Weisend R.E."/>
        </authorList>
    </citation>
    <scope>NUCLEOTIDE SEQUENCE</scope>
    <source>
        <strain evidence="13">KJE-2</strain>
        <strain evidence="12 15">KJE-3</strain>
    </source>
</reference>
<dbReference type="InterPro" id="IPR006151">
    <property type="entry name" value="Shikm_DH/Glu-tRNA_Rdtase"/>
</dbReference>
<comment type="subunit">
    <text evidence="8">Homodimer.</text>
</comment>
<gene>
    <name evidence="8 13" type="primary">aroE</name>
    <name evidence="12" type="ORF">JHC10_04210</name>
    <name evidence="13" type="ORF">JHC11_09860</name>
</gene>
<dbReference type="FunFam" id="3.40.50.10860:FF:000006">
    <property type="entry name" value="Shikimate dehydrogenase (NADP(+))"/>
    <property type="match status" value="1"/>
</dbReference>
<evidence type="ECO:0000256" key="8">
    <source>
        <dbReference type="HAMAP-Rule" id="MF_00222"/>
    </source>
</evidence>
<dbReference type="SUPFAM" id="SSF51735">
    <property type="entry name" value="NAD(P)-binding Rossmann-fold domains"/>
    <property type="match status" value="1"/>
</dbReference>
<feature type="domain" description="Shikimate dehydrogenase substrate binding N-terminal" evidence="10">
    <location>
        <begin position="9"/>
        <end position="91"/>
    </location>
</feature>
<feature type="binding site" evidence="8">
    <location>
        <position position="89"/>
    </location>
    <ligand>
        <name>shikimate</name>
        <dbReference type="ChEBI" id="CHEBI:36208"/>
    </ligand>
</feature>
<dbReference type="RefSeq" id="WP_199493938.1">
    <property type="nucleotide sequence ID" value="NZ_JAEMOO010000005.1"/>
</dbReference>
<proteinExistence type="inferred from homology"/>
<keyword evidence="5 8" id="KW-0560">Oxidoreductase</keyword>
<dbReference type="CDD" id="cd01065">
    <property type="entry name" value="NAD_bind_Shikimate_DH"/>
    <property type="match status" value="1"/>
</dbReference>